<protein>
    <submittedName>
        <fullName evidence="3">Amidase</fullName>
    </submittedName>
</protein>
<sequence length="464" mass="48842">MANDFWRLGAGGLSDAYARQEACPVQVVTELRDRISRLNPGINAYAALAPDLEAQAEESAFRLRQGRARSPLEGVPIALKDNLVMRGLPAAWGGEVFSAVQSHDELPVQRLRKAGAILTGKTNCPEFAVEGYTASRKFGVTRNPWNPELTPGGSSGGAVAAVASGLAAAALGTDGGGSIRRPAGHTGLFGLKPTIGAIPRHGGLPQILMDFEVAGPLARSARDLRLMFGVLTGADRADPASRGRLPVSPPRRSLRVLYTEQFGDNPCDPAIRKSARTAADLLASLGHEVTAGPLPFDLAPLNRFWGSFAQIGLAHLAATVPEMAARASPQYLEMAAKGSSIPTPDLFAALEDVRRLRSAVSQAFGEWDVILTPSAAAQPWPAGDAYPPVIDGQAAGPRGHAVYTGWVNASGHPGVAVPVQPDAARLPIGIQLVGDLHSEDLLLSLAEEMEQAGSGWRWPRYAEG</sequence>
<dbReference type="SUPFAM" id="SSF75304">
    <property type="entry name" value="Amidase signature (AS) enzymes"/>
    <property type="match status" value="1"/>
</dbReference>
<feature type="domain" description="Amidase" evidence="2">
    <location>
        <begin position="27"/>
        <end position="443"/>
    </location>
</feature>
<gene>
    <name evidence="3" type="ORF">KUV26_22460</name>
</gene>
<dbReference type="InterPro" id="IPR023631">
    <property type="entry name" value="Amidase_dom"/>
</dbReference>
<dbReference type="EMBL" id="JAHVJA010000021">
    <property type="protein sequence ID" value="MBY6142201.1"/>
    <property type="molecule type" value="Genomic_DNA"/>
</dbReference>
<proteinExistence type="inferred from homology"/>
<dbReference type="PANTHER" id="PTHR11895:SF7">
    <property type="entry name" value="GLUTAMYL-TRNA(GLN) AMIDOTRANSFERASE SUBUNIT A, MITOCHONDRIAL"/>
    <property type="match status" value="1"/>
</dbReference>
<keyword evidence="4" id="KW-1185">Reference proteome</keyword>
<comment type="similarity">
    <text evidence="1">Belongs to the amidase family.</text>
</comment>
<dbReference type="InterPro" id="IPR000120">
    <property type="entry name" value="Amidase"/>
</dbReference>
<dbReference type="PANTHER" id="PTHR11895">
    <property type="entry name" value="TRANSAMIDASE"/>
    <property type="match status" value="1"/>
</dbReference>
<name>A0ABS7NLX2_9RHOB</name>
<evidence type="ECO:0000313" key="3">
    <source>
        <dbReference type="EMBL" id="MBY6142201.1"/>
    </source>
</evidence>
<organism evidence="3 4">
    <name type="scientific">Leisingera daeponensis</name>
    <dbReference type="NCBI Taxonomy" id="405746"/>
    <lineage>
        <taxon>Bacteria</taxon>
        <taxon>Pseudomonadati</taxon>
        <taxon>Pseudomonadota</taxon>
        <taxon>Alphaproteobacteria</taxon>
        <taxon>Rhodobacterales</taxon>
        <taxon>Roseobacteraceae</taxon>
        <taxon>Leisingera</taxon>
    </lineage>
</organism>
<accession>A0ABS7NLX2</accession>
<reference evidence="3 4" key="1">
    <citation type="submission" date="2021-06" db="EMBL/GenBank/DDBJ databases">
        <title>50 bacteria genomes isolated from Dapeng, Shenzhen, China.</title>
        <authorList>
            <person name="Zheng W."/>
            <person name="Yu S."/>
            <person name="Huang Y."/>
        </authorList>
    </citation>
    <scope>NUCLEOTIDE SEQUENCE [LARGE SCALE GENOMIC DNA]</scope>
    <source>
        <strain evidence="3 4">DP1N14-2</strain>
    </source>
</reference>
<dbReference type="Proteomes" id="UP000766629">
    <property type="component" value="Unassembled WGS sequence"/>
</dbReference>
<dbReference type="Pfam" id="PF01425">
    <property type="entry name" value="Amidase"/>
    <property type="match status" value="1"/>
</dbReference>
<dbReference type="InterPro" id="IPR036928">
    <property type="entry name" value="AS_sf"/>
</dbReference>
<dbReference type="RefSeq" id="WP_222510119.1">
    <property type="nucleotide sequence ID" value="NZ_JAHVJA010000021.1"/>
</dbReference>
<evidence type="ECO:0000259" key="2">
    <source>
        <dbReference type="Pfam" id="PF01425"/>
    </source>
</evidence>
<evidence type="ECO:0000256" key="1">
    <source>
        <dbReference type="ARBA" id="ARBA00009199"/>
    </source>
</evidence>
<evidence type="ECO:0000313" key="4">
    <source>
        <dbReference type="Proteomes" id="UP000766629"/>
    </source>
</evidence>
<comment type="caution">
    <text evidence="3">The sequence shown here is derived from an EMBL/GenBank/DDBJ whole genome shotgun (WGS) entry which is preliminary data.</text>
</comment>
<dbReference type="Gene3D" id="3.90.1300.10">
    <property type="entry name" value="Amidase signature (AS) domain"/>
    <property type="match status" value="1"/>
</dbReference>